<reference evidence="1 2" key="1">
    <citation type="submission" date="2018-02" db="EMBL/GenBank/DDBJ databases">
        <title>The genomes of Aspergillus section Nigri reveals drivers in fungal speciation.</title>
        <authorList>
            <consortium name="DOE Joint Genome Institute"/>
            <person name="Vesth T.C."/>
            <person name="Nybo J."/>
            <person name="Theobald S."/>
            <person name="Brandl J."/>
            <person name="Frisvad J.C."/>
            <person name="Nielsen K.F."/>
            <person name="Lyhne E.K."/>
            <person name="Kogle M.E."/>
            <person name="Kuo A."/>
            <person name="Riley R."/>
            <person name="Clum A."/>
            <person name="Nolan M."/>
            <person name="Lipzen A."/>
            <person name="Salamov A."/>
            <person name="Henrissat B."/>
            <person name="Wiebenga A."/>
            <person name="De vries R.P."/>
            <person name="Grigoriev I.V."/>
            <person name="Mortensen U.H."/>
            <person name="Andersen M.R."/>
            <person name="Baker S.E."/>
        </authorList>
    </citation>
    <scope>NUCLEOTIDE SEQUENCE [LARGE SCALE GENOMIC DNA]</scope>
    <source>
        <strain evidence="1 2">CBS 121057</strain>
    </source>
</reference>
<dbReference type="EMBL" id="KZ826323">
    <property type="protein sequence ID" value="PYI10171.1"/>
    <property type="molecule type" value="Genomic_DNA"/>
</dbReference>
<dbReference type="Proteomes" id="UP000248423">
    <property type="component" value="Unassembled WGS sequence"/>
</dbReference>
<gene>
    <name evidence="1" type="ORF">BO78DRAFT_234488</name>
</gene>
<organism evidence="1 2">
    <name type="scientific">Aspergillus sclerotiicarbonarius (strain CBS 121057 / IBT 28362)</name>
    <dbReference type="NCBI Taxonomy" id="1448318"/>
    <lineage>
        <taxon>Eukaryota</taxon>
        <taxon>Fungi</taxon>
        <taxon>Dikarya</taxon>
        <taxon>Ascomycota</taxon>
        <taxon>Pezizomycotina</taxon>
        <taxon>Eurotiomycetes</taxon>
        <taxon>Eurotiomycetidae</taxon>
        <taxon>Eurotiales</taxon>
        <taxon>Aspergillaceae</taxon>
        <taxon>Aspergillus</taxon>
        <taxon>Aspergillus subgen. Circumdati</taxon>
    </lineage>
</organism>
<evidence type="ECO:0000313" key="2">
    <source>
        <dbReference type="Proteomes" id="UP000248423"/>
    </source>
</evidence>
<keyword evidence="2" id="KW-1185">Reference proteome</keyword>
<dbReference type="AlphaFoldDB" id="A0A319ELF2"/>
<name>A0A319ELF2_ASPSB</name>
<proteinExistence type="predicted"/>
<accession>A0A319ELF2</accession>
<evidence type="ECO:0000313" key="1">
    <source>
        <dbReference type="EMBL" id="PYI10171.1"/>
    </source>
</evidence>
<protein>
    <submittedName>
        <fullName evidence="1">Uncharacterized protein</fullName>
    </submittedName>
</protein>
<dbReference type="VEuPathDB" id="FungiDB:BO78DRAFT_234488"/>
<sequence length="173" mass="19123">MPARPPCMLIAWPGVSIELRGVRDPSGRNPPWFDRHQPYGSATASGTSLVVSRMTNGSAPCQPYRRHPASLRPWVAVAVRMRFGIQRSSEAPCHQATLSSSSFPPDRKPRGWKPSGYQSWGILRPDGPLINDGCPCRRRVSRGYWLAVKASGNSSIDAVKLGRGKERWTVLTM</sequence>